<dbReference type="Proteomes" id="UP001497535">
    <property type="component" value="Unassembled WGS sequence"/>
</dbReference>
<evidence type="ECO:0000313" key="2">
    <source>
        <dbReference type="Proteomes" id="UP001497535"/>
    </source>
</evidence>
<sequence length="501" mass="56473">MAKHCPPRKGENNGDNCNIEIILECFPSVEGTTLSNEAFNESSEATETNIGCQVNTPPPESAESTNVPQTNFTNQRPCRAILILELIRIKILRLNIKQQVLFDVCINEIEAILLDVKLSIEVKVIKIAFKLKLFFLNNPDIELLICLEEIKGFGRVFEFIFAGLEFNAANLEAAIKSLDNEGKSQLSIALESAISFSKCNSKEILQLQLLIKFFKRICFKLDDDWKIERKHAYIAIVLKSFLSNNASSCLAKEIFNAQIEGFGTIQEYLTFCDLYVILSKIGPIVLNGNVNVNILIKSLNLAINSKISVNASILIEAKNFVNVLINFFKSEIDVFLRFKFVSAQFELLSKPCHDLLYKVLIVDIDTTVFFYQVIALSDFCIDSNITISTQTVSEDFAECCKIDHHNNTDLLIALDVDLPPLLNAVEKLSFKSFRNSIFNCIHKLNPHNHKAAHQCCIPFIKNNLLNKLLPKELFSKIILWPVFVQINTVIEFGNLSGFCGC</sequence>
<evidence type="ECO:0000313" key="1">
    <source>
        <dbReference type="EMBL" id="CAK5049256.1"/>
    </source>
</evidence>
<name>A0ACB0YJ91_MELEN</name>
<accession>A0ACB0YJ91</accession>
<proteinExistence type="predicted"/>
<gene>
    <name evidence="1" type="ORF">MENTE1834_LOCUS13000</name>
</gene>
<keyword evidence="2" id="KW-1185">Reference proteome</keyword>
<reference evidence="1" key="1">
    <citation type="submission" date="2023-11" db="EMBL/GenBank/DDBJ databases">
        <authorList>
            <person name="Poullet M."/>
        </authorList>
    </citation>
    <scope>NUCLEOTIDE SEQUENCE</scope>
    <source>
        <strain evidence="1">E1834</strain>
    </source>
</reference>
<dbReference type="EMBL" id="CAVMJV010000013">
    <property type="protein sequence ID" value="CAK5049256.1"/>
    <property type="molecule type" value="Genomic_DNA"/>
</dbReference>
<protein>
    <submittedName>
        <fullName evidence="1">Uncharacterized protein</fullName>
    </submittedName>
</protein>
<organism evidence="1 2">
    <name type="scientific">Meloidogyne enterolobii</name>
    <name type="common">Root-knot nematode worm</name>
    <name type="synonym">Meloidogyne mayaguensis</name>
    <dbReference type="NCBI Taxonomy" id="390850"/>
    <lineage>
        <taxon>Eukaryota</taxon>
        <taxon>Metazoa</taxon>
        <taxon>Ecdysozoa</taxon>
        <taxon>Nematoda</taxon>
        <taxon>Chromadorea</taxon>
        <taxon>Rhabditida</taxon>
        <taxon>Tylenchina</taxon>
        <taxon>Tylenchomorpha</taxon>
        <taxon>Tylenchoidea</taxon>
        <taxon>Meloidogynidae</taxon>
        <taxon>Meloidogyninae</taxon>
        <taxon>Meloidogyne</taxon>
    </lineage>
</organism>
<comment type="caution">
    <text evidence="1">The sequence shown here is derived from an EMBL/GenBank/DDBJ whole genome shotgun (WGS) entry which is preliminary data.</text>
</comment>